<evidence type="ECO:0000259" key="3">
    <source>
        <dbReference type="Pfam" id="PF13460"/>
    </source>
</evidence>
<evidence type="ECO:0000313" key="5">
    <source>
        <dbReference type="Proteomes" id="UP001201980"/>
    </source>
</evidence>
<dbReference type="SUPFAM" id="SSF51735">
    <property type="entry name" value="NAD(P)-binding Rossmann-fold domains"/>
    <property type="match status" value="1"/>
</dbReference>
<gene>
    <name evidence="4" type="ORF">MKZ38_008133</name>
</gene>
<dbReference type="PANTHER" id="PTHR15020">
    <property type="entry name" value="FLAVIN REDUCTASE-RELATED"/>
    <property type="match status" value="1"/>
</dbReference>
<dbReference type="AlphaFoldDB" id="A0AAD5RHC1"/>
<organism evidence="4 5">
    <name type="scientific">Zalerion maritima</name>
    <dbReference type="NCBI Taxonomy" id="339359"/>
    <lineage>
        <taxon>Eukaryota</taxon>
        <taxon>Fungi</taxon>
        <taxon>Dikarya</taxon>
        <taxon>Ascomycota</taxon>
        <taxon>Pezizomycotina</taxon>
        <taxon>Sordariomycetes</taxon>
        <taxon>Lulworthiomycetidae</taxon>
        <taxon>Lulworthiales</taxon>
        <taxon>Lulworthiaceae</taxon>
        <taxon>Zalerion</taxon>
    </lineage>
</organism>
<sequence>MAPHHVLILGGHGKVAQILTGNLVRRSWNVTSVIRTAEQIPEIKSLGEGHPGAINVLVRSLEDVKSDAAASAVLEESKPDMVVFSAGAGGEGPAERTFLIDRDAACHFIRASAARPSITRFVMISYLGSRRTKPSWWNKDSWAAMQEINTGILAKYYQAKVVADEELFKESKKQGSDFAGISLRPGTLTTEPKGGVMLGKTPVSSGTSSRESVAATAEALLAADGVKTSWVDMLDGEEDIESAVKRVIAEGVDAIEGFPTSPTQFSGMIDFVILGPRECSPNASEALKYRVLESDFASVFFVMASIVHLKQTWPADGPFHSSHSHEAYSLAKHRNDNNVDGNGDLHPVFLACDNPEFMGTCRGHVVGVDSCYELGDSDSDDDDDDEKDEAILVDDTEESNVGSLQVFSDARCCILYSKPSCKGSTLNIRQTVLHVASLLPSSFQPPRLNHKFVSSISCPAQDVCEQLEFPEPAHHSVTVNVLTSWASKEHEHPQSVDAITGANGLSSSEEGQGDNGGGVVVLDDGVTARVATEDSGVDRDWLEEILSSAKDEPEKEMKL</sequence>
<dbReference type="Proteomes" id="UP001201980">
    <property type="component" value="Unassembled WGS sequence"/>
</dbReference>
<dbReference type="InterPro" id="IPR036291">
    <property type="entry name" value="NAD(P)-bd_dom_sf"/>
</dbReference>
<protein>
    <recommendedName>
        <fullName evidence="3">NAD(P)-binding domain-containing protein</fullName>
    </recommendedName>
</protein>
<reference evidence="4" key="1">
    <citation type="submission" date="2022-07" db="EMBL/GenBank/DDBJ databases">
        <title>Draft genome sequence of Zalerion maritima ATCC 34329, a (micro)plastics degrading marine fungus.</title>
        <authorList>
            <person name="Paco A."/>
            <person name="Goncalves M.F.M."/>
            <person name="Rocha-Santos T.A.P."/>
            <person name="Alves A."/>
        </authorList>
    </citation>
    <scope>NUCLEOTIDE SEQUENCE</scope>
    <source>
        <strain evidence="4">ATCC 34329</strain>
    </source>
</reference>
<dbReference type="EMBL" id="JAKWBI020000554">
    <property type="protein sequence ID" value="KAJ2893888.1"/>
    <property type="molecule type" value="Genomic_DNA"/>
</dbReference>
<dbReference type="Gene3D" id="3.40.50.720">
    <property type="entry name" value="NAD(P)-binding Rossmann-like Domain"/>
    <property type="match status" value="1"/>
</dbReference>
<keyword evidence="5" id="KW-1185">Reference proteome</keyword>
<proteinExistence type="inferred from homology"/>
<evidence type="ECO:0000256" key="1">
    <source>
        <dbReference type="ARBA" id="ARBA00038376"/>
    </source>
</evidence>
<evidence type="ECO:0000313" key="4">
    <source>
        <dbReference type="EMBL" id="KAJ2893888.1"/>
    </source>
</evidence>
<dbReference type="Pfam" id="PF13460">
    <property type="entry name" value="NAD_binding_10"/>
    <property type="match status" value="1"/>
</dbReference>
<comment type="similarity">
    <text evidence="1">Belongs to the avfA family.</text>
</comment>
<comment type="caution">
    <text evidence="4">The sequence shown here is derived from an EMBL/GenBank/DDBJ whole genome shotgun (WGS) entry which is preliminary data.</text>
</comment>
<name>A0AAD5RHC1_9PEZI</name>
<feature type="region of interest" description="Disordered" evidence="2">
    <location>
        <begin position="489"/>
        <end position="521"/>
    </location>
</feature>
<dbReference type="PANTHER" id="PTHR15020:SF50">
    <property type="entry name" value="UPF0659 PROTEIN YMR090W"/>
    <property type="match status" value="1"/>
</dbReference>
<feature type="domain" description="NAD(P)-binding" evidence="3">
    <location>
        <begin position="10"/>
        <end position="222"/>
    </location>
</feature>
<dbReference type="InterPro" id="IPR016040">
    <property type="entry name" value="NAD(P)-bd_dom"/>
</dbReference>
<evidence type="ECO:0000256" key="2">
    <source>
        <dbReference type="SAM" id="MobiDB-lite"/>
    </source>
</evidence>
<accession>A0AAD5RHC1</accession>